<dbReference type="Proteomes" id="UP000326759">
    <property type="component" value="Unassembled WGS sequence"/>
</dbReference>
<sequence>MTLAPRSDSPRSTRSAPHPTGMPRQFSSALGSAAKREGRPSTRGESPRSVKSVSTGRTPDGVERVSRRTSSVESQSSADSRSCNRRSPSENKKNYPDEIKRHLNYGLQNTEGLSETQLKEIPYTKVETAKTVKIRYGSPKGKRHKSPRRTKSNSDRKEQEDPQSHQQPNSGNPQNGVTESSNKSADVASQIAKQESDLGKTNENKLLNGSLRPCPRVSQTLTNNQGQNINRNGNNISYFNNHSSYNNQDPNLYKTCNYGNGSHNNNSENSQSQYPHQSHPSGDAFLQPHRDSAPPRDSQLVFDGEEVKEFLNNEYINSNGGGFLSQCPSFQKNATTERNLQYTSVLKPQPSPQSSVTSGISVGSSSVSIATESSFKKNSRSLNHHHANSNNNHYSIRSLSCDNRSSTSPDSDNFLNYDKQTSTQDNFSSPEPFYINTNTYSPPLTQHSTNILIQYHDSNSSNASTGHKTPTPTPRSSIISSIHCTDESTHIVQSYGPTYANSHVINSLKRSRNTPSNSRPSSSLSVYSTPLTNYNKLTDFPQNNIPNYSSLPRTHINNKPLTKSIGSQTQLNKVKDSFLPKNEQIDLGNDPKTLLSRKVLSLSYNGINSMAKGRDEHVFRTGNTNLSPSTNIHWKIYNWDTGRNGEQFSGSLSRSNLPQELCNIQASTTLAESNEVESHRSHMGTGNDSYQIRNRERNCTSDSTFKKHNNDSQILTGTKVVNGISGIKKSQVTQLQKSYVQLNGHVPKEKESNIQRRVTKENSWNNSSSFNGGTNEYTEDAFIDKGYHTIEKGFNLSTVNYRKNFFTGKLETVERTAKLFSPKR</sequence>
<feature type="compositionally biased region" description="Polar residues" evidence="1">
    <location>
        <begin position="164"/>
        <end position="184"/>
    </location>
</feature>
<feature type="compositionally biased region" description="Basic and acidic residues" evidence="1">
    <location>
        <begin position="152"/>
        <end position="163"/>
    </location>
</feature>
<feature type="compositionally biased region" description="Basic residues" evidence="1">
    <location>
        <begin position="378"/>
        <end position="387"/>
    </location>
</feature>
<dbReference type="EMBL" id="SEYY01001210">
    <property type="protein sequence ID" value="KAB7505495.1"/>
    <property type="molecule type" value="Genomic_DNA"/>
</dbReference>
<name>A0A5N5TIZ7_9CRUS</name>
<evidence type="ECO:0000313" key="3">
    <source>
        <dbReference type="Proteomes" id="UP000326759"/>
    </source>
</evidence>
<accession>A0A5N5TIZ7</accession>
<feature type="compositionally biased region" description="Basic and acidic residues" evidence="1">
    <location>
        <begin position="34"/>
        <end position="48"/>
    </location>
</feature>
<feature type="region of interest" description="Disordered" evidence="1">
    <location>
        <begin position="1"/>
        <end position="298"/>
    </location>
</feature>
<feature type="compositionally biased region" description="Basic and acidic residues" evidence="1">
    <location>
        <begin position="87"/>
        <end position="101"/>
    </location>
</feature>
<organism evidence="2 3">
    <name type="scientific">Armadillidium nasatum</name>
    <dbReference type="NCBI Taxonomy" id="96803"/>
    <lineage>
        <taxon>Eukaryota</taxon>
        <taxon>Metazoa</taxon>
        <taxon>Ecdysozoa</taxon>
        <taxon>Arthropoda</taxon>
        <taxon>Crustacea</taxon>
        <taxon>Multicrustacea</taxon>
        <taxon>Malacostraca</taxon>
        <taxon>Eumalacostraca</taxon>
        <taxon>Peracarida</taxon>
        <taxon>Isopoda</taxon>
        <taxon>Oniscidea</taxon>
        <taxon>Crinocheta</taxon>
        <taxon>Armadillidiidae</taxon>
        <taxon>Armadillidium</taxon>
    </lineage>
</organism>
<proteinExistence type="predicted"/>
<reference evidence="2 3" key="1">
    <citation type="journal article" date="2019" name="PLoS Biol.">
        <title>Sex chromosomes control vertical transmission of feminizing Wolbachia symbionts in an isopod.</title>
        <authorList>
            <person name="Becking T."/>
            <person name="Chebbi M.A."/>
            <person name="Giraud I."/>
            <person name="Moumen B."/>
            <person name="Laverre T."/>
            <person name="Caubet Y."/>
            <person name="Peccoud J."/>
            <person name="Gilbert C."/>
            <person name="Cordaux R."/>
        </authorList>
    </citation>
    <scope>NUCLEOTIDE SEQUENCE [LARGE SCALE GENOMIC DNA]</scope>
    <source>
        <strain evidence="2">ANa2</strain>
        <tissue evidence="2">Whole body excluding digestive tract and cuticle</tissue>
    </source>
</reference>
<feature type="compositionally biased region" description="Polar residues" evidence="1">
    <location>
        <begin position="106"/>
        <end position="116"/>
    </location>
</feature>
<feature type="region of interest" description="Disordered" evidence="1">
    <location>
        <begin position="508"/>
        <end position="527"/>
    </location>
</feature>
<keyword evidence="3" id="KW-1185">Reference proteome</keyword>
<feature type="compositionally biased region" description="Low complexity" evidence="1">
    <location>
        <begin position="223"/>
        <end position="241"/>
    </location>
</feature>
<feature type="region of interest" description="Disordered" evidence="1">
    <location>
        <begin position="378"/>
        <end position="431"/>
    </location>
</feature>
<protein>
    <submittedName>
        <fullName evidence="2">Uncharacterized protein</fullName>
    </submittedName>
</protein>
<dbReference type="AlphaFoldDB" id="A0A5N5TIZ7"/>
<feature type="compositionally biased region" description="Basic and acidic residues" evidence="1">
    <location>
        <begin position="194"/>
        <end position="203"/>
    </location>
</feature>
<dbReference type="OrthoDB" id="6235974at2759"/>
<feature type="compositionally biased region" description="Basic residues" evidence="1">
    <location>
        <begin position="140"/>
        <end position="151"/>
    </location>
</feature>
<evidence type="ECO:0000313" key="2">
    <source>
        <dbReference type="EMBL" id="KAB7505495.1"/>
    </source>
</evidence>
<feature type="compositionally biased region" description="Low complexity" evidence="1">
    <location>
        <begin position="257"/>
        <end position="281"/>
    </location>
</feature>
<feature type="compositionally biased region" description="Low complexity" evidence="1">
    <location>
        <begin position="513"/>
        <end position="527"/>
    </location>
</feature>
<comment type="caution">
    <text evidence="2">The sequence shown here is derived from an EMBL/GenBank/DDBJ whole genome shotgun (WGS) entry which is preliminary data.</text>
</comment>
<evidence type="ECO:0000256" key="1">
    <source>
        <dbReference type="SAM" id="MobiDB-lite"/>
    </source>
</evidence>
<gene>
    <name evidence="2" type="ORF">Anas_03780</name>
</gene>
<feature type="compositionally biased region" description="Polar residues" evidence="1">
    <location>
        <begin position="397"/>
        <end position="431"/>
    </location>
</feature>
<feature type="compositionally biased region" description="Low complexity" evidence="1">
    <location>
        <begin position="68"/>
        <end position="77"/>
    </location>
</feature>